<organism evidence="1 2">
    <name type="scientific">Paradesertivirga mongoliensis</name>
    <dbReference type="NCBI Taxonomy" id="2100740"/>
    <lineage>
        <taxon>Bacteria</taxon>
        <taxon>Pseudomonadati</taxon>
        <taxon>Bacteroidota</taxon>
        <taxon>Sphingobacteriia</taxon>
        <taxon>Sphingobacteriales</taxon>
        <taxon>Sphingobacteriaceae</taxon>
        <taxon>Paradesertivirga</taxon>
    </lineage>
</organism>
<evidence type="ECO:0000313" key="2">
    <source>
        <dbReference type="Proteomes" id="UP001597387"/>
    </source>
</evidence>
<reference evidence="2" key="1">
    <citation type="journal article" date="2019" name="Int. J. Syst. Evol. Microbiol.">
        <title>The Global Catalogue of Microorganisms (GCM) 10K type strain sequencing project: providing services to taxonomists for standard genome sequencing and annotation.</title>
        <authorList>
            <consortium name="The Broad Institute Genomics Platform"/>
            <consortium name="The Broad Institute Genome Sequencing Center for Infectious Disease"/>
            <person name="Wu L."/>
            <person name="Ma J."/>
        </authorList>
    </citation>
    <scope>NUCLEOTIDE SEQUENCE [LARGE SCALE GENOMIC DNA]</scope>
    <source>
        <strain evidence="2">KCTC 42217</strain>
    </source>
</reference>
<protein>
    <submittedName>
        <fullName evidence="1">Uncharacterized protein</fullName>
    </submittedName>
</protein>
<name>A0ABW4ZPQ7_9SPHI</name>
<comment type="caution">
    <text evidence="1">The sequence shown here is derived from an EMBL/GenBank/DDBJ whole genome shotgun (WGS) entry which is preliminary data.</text>
</comment>
<gene>
    <name evidence="1" type="ORF">ACFSJU_13725</name>
</gene>
<keyword evidence="2" id="KW-1185">Reference proteome</keyword>
<evidence type="ECO:0000313" key="1">
    <source>
        <dbReference type="EMBL" id="MFD2163462.1"/>
    </source>
</evidence>
<proteinExistence type="predicted"/>
<dbReference type="Proteomes" id="UP001597387">
    <property type="component" value="Unassembled WGS sequence"/>
</dbReference>
<accession>A0ABW4ZPQ7</accession>
<sequence>MVVVALTKLNPITLRSIEVKNRYEAYDLYSQNPNYIIAFVNNNEITILGSKAQKDSQYQVLLEHGYIFKGRKVKYMCDELV</sequence>
<dbReference type="RefSeq" id="WP_255900829.1">
    <property type="nucleotide sequence ID" value="NZ_JAFMZO010000002.1"/>
</dbReference>
<dbReference type="EMBL" id="JBHUHZ010000002">
    <property type="protein sequence ID" value="MFD2163462.1"/>
    <property type="molecule type" value="Genomic_DNA"/>
</dbReference>